<dbReference type="GO" id="GO:0005840">
    <property type="term" value="C:ribosome"/>
    <property type="evidence" value="ECO:0007669"/>
    <property type="project" value="UniProtKB-KW"/>
</dbReference>
<dbReference type="GO" id="GO:0006412">
    <property type="term" value="P:translation"/>
    <property type="evidence" value="ECO:0007669"/>
    <property type="project" value="InterPro"/>
</dbReference>
<comment type="similarity">
    <text evidence="1">Belongs to the universal ribosomal protein uS11 family.</text>
</comment>
<evidence type="ECO:0000313" key="4">
    <source>
        <dbReference type="EMBL" id="VDO56557.1"/>
    </source>
</evidence>
<protein>
    <submittedName>
        <fullName evidence="6">40S ribosomal protein S14</fullName>
    </submittedName>
</protein>
<evidence type="ECO:0000256" key="3">
    <source>
        <dbReference type="ARBA" id="ARBA00023274"/>
    </source>
</evidence>
<keyword evidence="5" id="KW-1185">Reference proteome</keyword>
<sequence>MLAAQDVAERCKQLGINALHIKLHATGGTKTETPRPAQAAVRALARSGMKIVVLKMSLLPLPIKLDEREDAEGAVFKLLFVI</sequence>
<keyword evidence="2" id="KW-0689">Ribosomal protein</keyword>
<evidence type="ECO:0000256" key="2">
    <source>
        <dbReference type="ARBA" id="ARBA00022980"/>
    </source>
</evidence>
<organism evidence="6">
    <name type="scientific">Haemonchus placei</name>
    <name type="common">Barber's pole worm</name>
    <dbReference type="NCBI Taxonomy" id="6290"/>
    <lineage>
        <taxon>Eukaryota</taxon>
        <taxon>Metazoa</taxon>
        <taxon>Ecdysozoa</taxon>
        <taxon>Nematoda</taxon>
        <taxon>Chromadorea</taxon>
        <taxon>Rhabditida</taxon>
        <taxon>Rhabditina</taxon>
        <taxon>Rhabditomorpha</taxon>
        <taxon>Strongyloidea</taxon>
        <taxon>Trichostrongylidae</taxon>
        <taxon>Haemonchus</taxon>
    </lineage>
</organism>
<dbReference type="InterPro" id="IPR036967">
    <property type="entry name" value="Ribosomal_uS11_sf"/>
</dbReference>
<dbReference type="Gene3D" id="3.30.420.80">
    <property type="entry name" value="Ribosomal protein S11"/>
    <property type="match status" value="1"/>
</dbReference>
<proteinExistence type="inferred from homology"/>
<accession>A0A0N4WUT5</accession>
<keyword evidence="3" id="KW-0687">Ribonucleoprotein</keyword>
<evidence type="ECO:0000256" key="1">
    <source>
        <dbReference type="ARBA" id="ARBA00006194"/>
    </source>
</evidence>
<dbReference type="Proteomes" id="UP000268014">
    <property type="component" value="Unassembled WGS sequence"/>
</dbReference>
<dbReference type="InterPro" id="IPR001971">
    <property type="entry name" value="Ribosomal_uS11"/>
</dbReference>
<evidence type="ECO:0000313" key="5">
    <source>
        <dbReference type="Proteomes" id="UP000268014"/>
    </source>
</evidence>
<reference evidence="6" key="1">
    <citation type="submission" date="2017-02" db="UniProtKB">
        <authorList>
            <consortium name="WormBaseParasite"/>
        </authorList>
    </citation>
    <scope>IDENTIFICATION</scope>
</reference>
<dbReference type="SUPFAM" id="SSF53137">
    <property type="entry name" value="Translational machinery components"/>
    <property type="match status" value="1"/>
</dbReference>
<dbReference type="GO" id="GO:0003735">
    <property type="term" value="F:structural constituent of ribosome"/>
    <property type="evidence" value="ECO:0007669"/>
    <property type="project" value="InterPro"/>
</dbReference>
<dbReference type="EMBL" id="UZAF01018972">
    <property type="protein sequence ID" value="VDO56557.1"/>
    <property type="molecule type" value="Genomic_DNA"/>
</dbReference>
<reference evidence="4 5" key="2">
    <citation type="submission" date="2018-11" db="EMBL/GenBank/DDBJ databases">
        <authorList>
            <consortium name="Pathogen Informatics"/>
        </authorList>
    </citation>
    <scope>NUCLEOTIDE SEQUENCE [LARGE SCALE GENOMIC DNA]</scope>
    <source>
        <strain evidence="4 5">MHpl1</strain>
    </source>
</reference>
<dbReference type="Pfam" id="PF00411">
    <property type="entry name" value="Ribosomal_S11"/>
    <property type="match status" value="1"/>
</dbReference>
<dbReference type="AlphaFoldDB" id="A0A0N4WUT5"/>
<dbReference type="GO" id="GO:1990904">
    <property type="term" value="C:ribonucleoprotein complex"/>
    <property type="evidence" value="ECO:0007669"/>
    <property type="project" value="UniProtKB-KW"/>
</dbReference>
<dbReference type="PANTHER" id="PTHR11759">
    <property type="entry name" value="40S RIBOSOMAL PROTEIN S14/30S RIBOSOMAL PROTEIN S11"/>
    <property type="match status" value="1"/>
</dbReference>
<evidence type="ECO:0000313" key="6">
    <source>
        <dbReference type="WBParaSite" id="HPLM_0001542601-mRNA-1"/>
    </source>
</evidence>
<name>A0A0N4WUT5_HAEPC</name>
<dbReference type="STRING" id="6290.A0A0N4WUT5"/>
<dbReference type="WBParaSite" id="HPLM_0001542601-mRNA-1">
    <property type="protein sequence ID" value="HPLM_0001542601-mRNA-1"/>
    <property type="gene ID" value="HPLM_0001542601"/>
</dbReference>
<gene>
    <name evidence="4" type="ORF">HPLM_LOCUS15418</name>
</gene>
<dbReference type="OrthoDB" id="1677536at2759"/>